<sequence>MKHSKEFDSRPSNRKRSLVILSFAGMFALVLLLIFDIHRNMARRSQRDFTHVFVADVNSTVFGRRLSSGKGDYFLQTHYQRPTGRFAPSQLQSLPGGGEWWAIHHDSGGCPNAYNHTNPLKQRTISAEVCNTLNIYRCQQPQTSNMLLPVLVYVNEGSWFGRSDANLHPETTIDRLACRGMVVVALNYRMGPYGFMNLADDSASERHNLALHDIRTALTWINANIASFGGHPQHITVMAKGLGAQLASVLSSSVYNLNNALFHRLVLLSGAEIQWSAFTNRSLPADQVLAIEQCLGGLSRESIEETEARAQVPAFVRWQLVNQAGIAPNRNRSEEEKIQSPRRPAPPIPVIMGKRSKPLTSNKVNLDIKTQIEEKLRLWLNSMADLMALNYSAQVIEHYLKELRQGNLIETLKDSVMVEESVQRAMEEIKFDFLDQGPIILEAFQRAVQPHPARVYLFDHEVPFVLNKSQIDVAAIGEEYNFMNITDPSIELPCIDDLLLNPTPELRNIANATESNIQRNLIAMATENFAQFLANFVTYGDPNIGDDEQMMSALPEWPPLTFGLLDENEKRSEGQRISKIHDFKTLRIRPNPEVTTFEEITDVRRHFWLCEMARAMGLAYTLC</sequence>
<dbReference type="AlphaFoldDB" id="A0AAD4N5Z1"/>
<dbReference type="EMBL" id="JAKKPZ010000014">
    <property type="protein sequence ID" value="KAI1714010.1"/>
    <property type="molecule type" value="Genomic_DNA"/>
</dbReference>
<feature type="region of interest" description="Disordered" evidence="1">
    <location>
        <begin position="329"/>
        <end position="354"/>
    </location>
</feature>
<dbReference type="InterPro" id="IPR029058">
    <property type="entry name" value="AB_hydrolase_fold"/>
</dbReference>
<gene>
    <name evidence="4" type="ORF">DdX_08900</name>
</gene>
<feature type="domain" description="Carboxylesterase type B" evidence="3">
    <location>
        <begin position="72"/>
        <end position="561"/>
    </location>
</feature>
<keyword evidence="2" id="KW-0472">Membrane</keyword>
<dbReference type="InterPro" id="IPR050309">
    <property type="entry name" value="Type-B_Carboxylest/Lipase"/>
</dbReference>
<proteinExistence type="predicted"/>
<evidence type="ECO:0000259" key="3">
    <source>
        <dbReference type="Pfam" id="PF00135"/>
    </source>
</evidence>
<protein>
    <submittedName>
        <fullName evidence="4">Carboxylesterase family domain-containing protein</fullName>
    </submittedName>
</protein>
<dbReference type="SUPFAM" id="SSF53474">
    <property type="entry name" value="alpha/beta-Hydrolases"/>
    <property type="match status" value="1"/>
</dbReference>
<keyword evidence="2" id="KW-0812">Transmembrane</keyword>
<dbReference type="PANTHER" id="PTHR11559">
    <property type="entry name" value="CARBOXYLESTERASE"/>
    <property type="match status" value="1"/>
</dbReference>
<comment type="caution">
    <text evidence="4">The sequence shown here is derived from an EMBL/GenBank/DDBJ whole genome shotgun (WGS) entry which is preliminary data.</text>
</comment>
<dbReference type="Gene3D" id="3.40.50.1820">
    <property type="entry name" value="alpha/beta hydrolase"/>
    <property type="match status" value="1"/>
</dbReference>
<dbReference type="InterPro" id="IPR002018">
    <property type="entry name" value="CarbesteraseB"/>
</dbReference>
<evidence type="ECO:0000313" key="5">
    <source>
        <dbReference type="Proteomes" id="UP001201812"/>
    </source>
</evidence>
<evidence type="ECO:0000256" key="2">
    <source>
        <dbReference type="SAM" id="Phobius"/>
    </source>
</evidence>
<dbReference type="Proteomes" id="UP001201812">
    <property type="component" value="Unassembled WGS sequence"/>
</dbReference>
<evidence type="ECO:0000313" key="4">
    <source>
        <dbReference type="EMBL" id="KAI1714010.1"/>
    </source>
</evidence>
<evidence type="ECO:0000256" key="1">
    <source>
        <dbReference type="SAM" id="MobiDB-lite"/>
    </source>
</evidence>
<keyword evidence="5" id="KW-1185">Reference proteome</keyword>
<dbReference type="Pfam" id="PF00135">
    <property type="entry name" value="COesterase"/>
    <property type="match status" value="1"/>
</dbReference>
<name>A0AAD4N5Z1_9BILA</name>
<reference evidence="4" key="1">
    <citation type="submission" date="2022-01" db="EMBL/GenBank/DDBJ databases">
        <title>Genome Sequence Resource for Two Populations of Ditylenchus destructor, the Migratory Endoparasitic Phytonematode.</title>
        <authorList>
            <person name="Zhang H."/>
            <person name="Lin R."/>
            <person name="Xie B."/>
        </authorList>
    </citation>
    <scope>NUCLEOTIDE SEQUENCE</scope>
    <source>
        <strain evidence="4">BazhouSP</strain>
    </source>
</reference>
<keyword evidence="2" id="KW-1133">Transmembrane helix</keyword>
<feature type="transmembrane region" description="Helical" evidence="2">
    <location>
        <begin position="18"/>
        <end position="37"/>
    </location>
</feature>
<organism evidence="4 5">
    <name type="scientific">Ditylenchus destructor</name>
    <dbReference type="NCBI Taxonomy" id="166010"/>
    <lineage>
        <taxon>Eukaryota</taxon>
        <taxon>Metazoa</taxon>
        <taxon>Ecdysozoa</taxon>
        <taxon>Nematoda</taxon>
        <taxon>Chromadorea</taxon>
        <taxon>Rhabditida</taxon>
        <taxon>Tylenchina</taxon>
        <taxon>Tylenchomorpha</taxon>
        <taxon>Sphaerularioidea</taxon>
        <taxon>Anguinidae</taxon>
        <taxon>Anguininae</taxon>
        <taxon>Ditylenchus</taxon>
    </lineage>
</organism>
<accession>A0AAD4N5Z1</accession>